<dbReference type="AlphaFoldDB" id="A0A7X0ESC1"/>
<evidence type="ECO:0000313" key="3">
    <source>
        <dbReference type="Proteomes" id="UP000557193"/>
    </source>
</evidence>
<reference evidence="2 3" key="1">
    <citation type="submission" date="2020-08" db="EMBL/GenBank/DDBJ databases">
        <title>Functional genomics of gut bacteria from endangered species of beetles.</title>
        <authorList>
            <person name="Carlos-Shanley C."/>
        </authorList>
    </citation>
    <scope>NUCLEOTIDE SEQUENCE [LARGE SCALE GENOMIC DNA]</scope>
    <source>
        <strain evidence="2 3">S00202</strain>
    </source>
</reference>
<proteinExistence type="predicted"/>
<feature type="region of interest" description="Disordered" evidence="1">
    <location>
        <begin position="206"/>
        <end position="248"/>
    </location>
</feature>
<name>A0A7X0ESC1_9PSED</name>
<feature type="compositionally biased region" description="Polar residues" evidence="1">
    <location>
        <begin position="233"/>
        <end position="248"/>
    </location>
</feature>
<dbReference type="EMBL" id="JACHLL010000004">
    <property type="protein sequence ID" value="MBB6342377.1"/>
    <property type="molecule type" value="Genomic_DNA"/>
</dbReference>
<gene>
    <name evidence="2" type="ORF">HNP49_002559</name>
</gene>
<keyword evidence="3" id="KW-1185">Reference proteome</keyword>
<accession>A0A7X0ESC1</accession>
<dbReference type="RefSeq" id="WP_184683804.1">
    <property type="nucleotide sequence ID" value="NZ_JACHLL010000004.1"/>
</dbReference>
<evidence type="ECO:0000256" key="1">
    <source>
        <dbReference type="SAM" id="MobiDB-lite"/>
    </source>
</evidence>
<sequence length="248" mass="28203">MAKRKVGLEWLDTSDEQAVNWAYNYLQQHGKPVPGNHGQRNAETLLKKGLRIEEAVDGRQFLSTMRNAYRQQKWRLTKPGLKNRTFRLHTPVAAKLDSLAKQERVRPTDLVETLIAETAKAHAGISKKLKESKERENREKGHANLREKGLKACVTALEEMLSDALMRISYYETVCGTPTDVHGPLSSHYQQAWSEAQQKLNAIRKQHAGPHNHKRALDRPEQMTRPNQPPPNGNQDVGQRVGQKNTIK</sequence>
<dbReference type="Proteomes" id="UP000557193">
    <property type="component" value="Unassembled WGS sequence"/>
</dbReference>
<organism evidence="2 3">
    <name type="scientific">Pseudomonas fluvialis</name>
    <dbReference type="NCBI Taxonomy" id="1793966"/>
    <lineage>
        <taxon>Bacteria</taxon>
        <taxon>Pseudomonadati</taxon>
        <taxon>Pseudomonadota</taxon>
        <taxon>Gammaproteobacteria</taxon>
        <taxon>Pseudomonadales</taxon>
        <taxon>Pseudomonadaceae</taxon>
        <taxon>Pseudomonas</taxon>
    </lineage>
</organism>
<protein>
    <submittedName>
        <fullName evidence="2">Uncharacterized protein</fullName>
    </submittedName>
</protein>
<comment type="caution">
    <text evidence="2">The sequence shown here is derived from an EMBL/GenBank/DDBJ whole genome shotgun (WGS) entry which is preliminary data.</text>
</comment>
<evidence type="ECO:0000313" key="2">
    <source>
        <dbReference type="EMBL" id="MBB6342377.1"/>
    </source>
</evidence>